<dbReference type="RefSeq" id="WP_196152677.1">
    <property type="nucleotide sequence ID" value="NZ_JADMLG010000015.1"/>
</dbReference>
<accession>A0A931IIR8</accession>
<dbReference type="AlphaFoldDB" id="A0A931IIR8"/>
<dbReference type="EMBL" id="JADMLG010000015">
    <property type="protein sequence ID" value="MBH0780363.1"/>
    <property type="molecule type" value="Genomic_DNA"/>
</dbReference>
<gene>
    <name evidence="2" type="ORF">IT779_29235</name>
</gene>
<keyword evidence="1" id="KW-0812">Transmembrane</keyword>
<feature type="transmembrane region" description="Helical" evidence="1">
    <location>
        <begin position="67"/>
        <end position="85"/>
    </location>
</feature>
<dbReference type="Proteomes" id="UP000655751">
    <property type="component" value="Unassembled WGS sequence"/>
</dbReference>
<evidence type="ECO:0000256" key="1">
    <source>
        <dbReference type="SAM" id="Phobius"/>
    </source>
</evidence>
<evidence type="ECO:0000313" key="3">
    <source>
        <dbReference type="Proteomes" id="UP000655751"/>
    </source>
</evidence>
<sequence>MVMPQYRYACAKCAYGWHDTPYCPGDVGKLAYSTMSMMDAEYEIRRLEKQARQRRGEPEPVLSPWRFRWWWIPLGITVYIVLLILI</sequence>
<keyword evidence="1" id="KW-0472">Membrane</keyword>
<reference evidence="2" key="1">
    <citation type="submission" date="2020-11" db="EMBL/GenBank/DDBJ databases">
        <title>Nocardia NEAU-351.nov., a novel actinomycete isolated from the cow dung.</title>
        <authorList>
            <person name="Zhang X."/>
        </authorList>
    </citation>
    <scope>NUCLEOTIDE SEQUENCE</scope>
    <source>
        <strain evidence="2">NEAU-351</strain>
    </source>
</reference>
<protein>
    <submittedName>
        <fullName evidence="2">Uncharacterized protein</fullName>
    </submittedName>
</protein>
<name>A0A931IIR8_9NOCA</name>
<proteinExistence type="predicted"/>
<organism evidence="2 3">
    <name type="scientific">Nocardia bovistercoris</name>
    <dbReference type="NCBI Taxonomy" id="2785916"/>
    <lineage>
        <taxon>Bacteria</taxon>
        <taxon>Bacillati</taxon>
        <taxon>Actinomycetota</taxon>
        <taxon>Actinomycetes</taxon>
        <taxon>Mycobacteriales</taxon>
        <taxon>Nocardiaceae</taxon>
        <taxon>Nocardia</taxon>
    </lineage>
</organism>
<keyword evidence="3" id="KW-1185">Reference proteome</keyword>
<keyword evidence="1" id="KW-1133">Transmembrane helix</keyword>
<evidence type="ECO:0000313" key="2">
    <source>
        <dbReference type="EMBL" id="MBH0780363.1"/>
    </source>
</evidence>
<comment type="caution">
    <text evidence="2">The sequence shown here is derived from an EMBL/GenBank/DDBJ whole genome shotgun (WGS) entry which is preliminary data.</text>
</comment>